<organism evidence="1 2">
    <name type="scientific">Pseudonocardia ailaonensis</name>
    <dbReference type="NCBI Taxonomy" id="367279"/>
    <lineage>
        <taxon>Bacteria</taxon>
        <taxon>Bacillati</taxon>
        <taxon>Actinomycetota</taxon>
        <taxon>Actinomycetes</taxon>
        <taxon>Pseudonocardiales</taxon>
        <taxon>Pseudonocardiaceae</taxon>
        <taxon>Pseudonocardia</taxon>
    </lineage>
</organism>
<accession>A0ABN2N3B0</accession>
<keyword evidence="2" id="KW-1185">Reference proteome</keyword>
<evidence type="ECO:0000313" key="2">
    <source>
        <dbReference type="Proteomes" id="UP001500449"/>
    </source>
</evidence>
<dbReference type="Proteomes" id="UP001500449">
    <property type="component" value="Unassembled WGS sequence"/>
</dbReference>
<dbReference type="EMBL" id="BAAAQK010000005">
    <property type="protein sequence ID" value="GAA1846245.1"/>
    <property type="molecule type" value="Genomic_DNA"/>
</dbReference>
<evidence type="ECO:0000313" key="1">
    <source>
        <dbReference type="EMBL" id="GAA1846245.1"/>
    </source>
</evidence>
<gene>
    <name evidence="1" type="ORF">GCM10009836_27290</name>
</gene>
<reference evidence="1 2" key="1">
    <citation type="journal article" date="2019" name="Int. J. Syst. Evol. Microbiol.">
        <title>The Global Catalogue of Microorganisms (GCM) 10K type strain sequencing project: providing services to taxonomists for standard genome sequencing and annotation.</title>
        <authorList>
            <consortium name="The Broad Institute Genomics Platform"/>
            <consortium name="The Broad Institute Genome Sequencing Center for Infectious Disease"/>
            <person name="Wu L."/>
            <person name="Ma J."/>
        </authorList>
    </citation>
    <scope>NUCLEOTIDE SEQUENCE [LARGE SCALE GENOMIC DNA]</scope>
    <source>
        <strain evidence="1 2">JCM 16009</strain>
    </source>
</reference>
<sequence length="101" mass="10717">MWKPTDLAYEISLVVAPGRGLDETYGFRSAFPTFVPTELSGFPAVRVSPEGGVSCEFVVGISDSDVVDVEAGGLGGPKRDWCELASEMFDLLVVSASRSQG</sequence>
<protein>
    <submittedName>
        <fullName evidence="1">Uncharacterized protein</fullName>
    </submittedName>
</protein>
<name>A0ABN2N3B0_9PSEU</name>
<proteinExistence type="predicted"/>
<comment type="caution">
    <text evidence="1">The sequence shown here is derived from an EMBL/GenBank/DDBJ whole genome shotgun (WGS) entry which is preliminary data.</text>
</comment>